<dbReference type="Gene3D" id="3.40.50.12160">
    <property type="entry name" value="Methylthiotransferase, N-terminal domain"/>
    <property type="match status" value="1"/>
</dbReference>
<dbReference type="NCBIfam" id="TIGR01579">
    <property type="entry name" value="MiaB-like-C"/>
    <property type="match status" value="1"/>
</dbReference>
<keyword evidence="4" id="KW-0949">S-adenosyl-L-methionine</keyword>
<evidence type="ECO:0000313" key="11">
    <source>
        <dbReference type="Proteomes" id="UP001185984"/>
    </source>
</evidence>
<dbReference type="Gene3D" id="3.80.30.20">
    <property type="entry name" value="tm_1862 like domain"/>
    <property type="match status" value="1"/>
</dbReference>
<evidence type="ECO:0000259" key="9">
    <source>
        <dbReference type="PROSITE" id="PS51918"/>
    </source>
</evidence>
<feature type="domain" description="MTTase N-terminal" evidence="8">
    <location>
        <begin position="2"/>
        <end position="109"/>
    </location>
</feature>
<dbReference type="PANTHER" id="PTHR11918:SF45">
    <property type="entry name" value="THREONYLCARBAMOYLADENOSINE TRNA METHYLTHIOTRANSFERASE"/>
    <property type="match status" value="1"/>
</dbReference>
<keyword evidence="7" id="KW-0411">Iron-sulfur</keyword>
<organism evidence="10 11">
    <name type="scientific">Sphingobium naphthae</name>
    <dbReference type="NCBI Taxonomy" id="1886786"/>
    <lineage>
        <taxon>Bacteria</taxon>
        <taxon>Pseudomonadati</taxon>
        <taxon>Pseudomonadota</taxon>
        <taxon>Alphaproteobacteria</taxon>
        <taxon>Sphingomonadales</taxon>
        <taxon>Sphingomonadaceae</taxon>
        <taxon>Sphingobium</taxon>
    </lineage>
</organism>
<dbReference type="Pfam" id="PF04055">
    <property type="entry name" value="Radical_SAM"/>
    <property type="match status" value="1"/>
</dbReference>
<dbReference type="PROSITE" id="PS51918">
    <property type="entry name" value="RADICAL_SAM"/>
    <property type="match status" value="1"/>
</dbReference>
<keyword evidence="2" id="KW-0004">4Fe-4S</keyword>
<keyword evidence="5" id="KW-0479">Metal-binding</keyword>
<dbReference type="PROSITE" id="PS01278">
    <property type="entry name" value="MTTASE_RADICAL"/>
    <property type="match status" value="1"/>
</dbReference>
<evidence type="ECO:0000256" key="7">
    <source>
        <dbReference type="ARBA" id="ARBA00023014"/>
    </source>
</evidence>
<dbReference type="InterPro" id="IPR058240">
    <property type="entry name" value="rSAM_sf"/>
</dbReference>
<dbReference type="InterPro" id="IPR006638">
    <property type="entry name" value="Elp3/MiaA/NifB-like_rSAM"/>
</dbReference>
<dbReference type="RefSeq" id="WP_317516167.1">
    <property type="nucleotide sequence ID" value="NZ_JAPTHD010000001.1"/>
</dbReference>
<dbReference type="SFLD" id="SFLDS00029">
    <property type="entry name" value="Radical_SAM"/>
    <property type="match status" value="1"/>
</dbReference>
<name>A0ABU3ZUF9_9SPHN</name>
<gene>
    <name evidence="10" type="primary">mtaB</name>
    <name evidence="10" type="ORF">O0R41_06045</name>
</gene>
<evidence type="ECO:0000259" key="8">
    <source>
        <dbReference type="PROSITE" id="PS51449"/>
    </source>
</evidence>
<evidence type="ECO:0000256" key="1">
    <source>
        <dbReference type="ARBA" id="ARBA00001966"/>
    </source>
</evidence>
<dbReference type="InterPro" id="IPR020612">
    <property type="entry name" value="Methylthiotransferase_CS"/>
</dbReference>
<reference evidence="11" key="1">
    <citation type="journal article" date="2022" name="J Environ Chem Eng">
        <title>Biodegradation of petroleum oil using a constructed nonpathogenic and heavy metal-tolerant bacterial consortium isolated from marine sponges.</title>
        <authorList>
            <person name="Dechsakulwatana C."/>
            <person name="Rungsihiranrut A."/>
            <person name="Muangchinda C."/>
            <person name="Ningthoujam R."/>
            <person name="Klankeo P."/>
            <person name="Pinyakong O."/>
        </authorList>
    </citation>
    <scope>NUCLEOTIDE SEQUENCE [LARGE SCALE GENOMIC DNA]</scope>
    <source>
        <strain evidence="11">MO2-4</strain>
    </source>
</reference>
<proteinExistence type="predicted"/>
<evidence type="ECO:0000256" key="5">
    <source>
        <dbReference type="ARBA" id="ARBA00022723"/>
    </source>
</evidence>
<protein>
    <submittedName>
        <fullName evidence="10">tRNA (N(6)-L-threonylcarbamoyladenosine(37)-C(2))-methylthiotransferase MtaB</fullName>
    </submittedName>
</protein>
<dbReference type="InterPro" id="IPR006467">
    <property type="entry name" value="MiaB-like_bact"/>
</dbReference>
<comment type="cofactor">
    <cofactor evidence="1">
        <name>[4Fe-4S] cluster</name>
        <dbReference type="ChEBI" id="CHEBI:49883"/>
    </cofactor>
</comment>
<dbReference type="InterPro" id="IPR005839">
    <property type="entry name" value="Methylthiotransferase"/>
</dbReference>
<dbReference type="InterPro" id="IPR007197">
    <property type="entry name" value="rSAM"/>
</dbReference>
<dbReference type="Pfam" id="PF00919">
    <property type="entry name" value="UPF0004"/>
    <property type="match status" value="1"/>
</dbReference>
<evidence type="ECO:0000256" key="4">
    <source>
        <dbReference type="ARBA" id="ARBA00022691"/>
    </source>
</evidence>
<sequence>MSGPDIITMGCRLNIAESEAIREMIGRDMAADQDELVVVNSCAVTAEAVRQTRQAIRRARRERPDARIFVTGCAAQTEPQTFAAMVEVDGVVGNREKMEAAAYRPSSRPTAGWQAAGYDTPASAGVTNWADETDKVRVSDIMAVRETAPHMASAFADHARAFLEVQNGCDHRCTFCIIPYGRGNSRSVPAGAVLDKAKQLVDAGYREIVLTGVDVTSYGPDLPGRPSLGLLVERILKGVPDLPRLRLSSIDSVEIDDRLFDLIAHEPRMMPHLHLSLQAGDDLILKRMKRRHSRADAVDIVQRLKAARPGISIGADIIAGFPTEDATMFAGSLALVADCDIVHGHIFPYSPRTGTPAARMPQVDRAVVKDRAASLRAACAAQRERWLQGLIGTTQSVLVERSGQSGHAENFAPVRFTGAQAPSTIVAATITGLEKGVLIAQEAA</sequence>
<dbReference type="InterPro" id="IPR013848">
    <property type="entry name" value="Methylthiotransferase_N"/>
</dbReference>
<dbReference type="InterPro" id="IPR023404">
    <property type="entry name" value="rSAM_horseshoe"/>
</dbReference>
<dbReference type="EMBL" id="JAPTHD010000001">
    <property type="protein sequence ID" value="MDV5823159.1"/>
    <property type="molecule type" value="Genomic_DNA"/>
</dbReference>
<comment type="caution">
    <text evidence="10">The sequence shown here is derived from an EMBL/GenBank/DDBJ whole genome shotgun (WGS) entry which is preliminary data.</text>
</comment>
<evidence type="ECO:0000256" key="2">
    <source>
        <dbReference type="ARBA" id="ARBA00022485"/>
    </source>
</evidence>
<dbReference type="CDD" id="cd01335">
    <property type="entry name" value="Radical_SAM"/>
    <property type="match status" value="1"/>
</dbReference>
<dbReference type="PROSITE" id="PS51449">
    <property type="entry name" value="MTTASE_N"/>
    <property type="match status" value="1"/>
</dbReference>
<evidence type="ECO:0000256" key="6">
    <source>
        <dbReference type="ARBA" id="ARBA00023004"/>
    </source>
</evidence>
<dbReference type="SFLD" id="SFLDG01082">
    <property type="entry name" value="B12-binding_domain_containing"/>
    <property type="match status" value="1"/>
</dbReference>
<evidence type="ECO:0000313" key="10">
    <source>
        <dbReference type="EMBL" id="MDV5823159.1"/>
    </source>
</evidence>
<dbReference type="NCBIfam" id="TIGR00089">
    <property type="entry name" value="MiaB/RimO family radical SAM methylthiotransferase"/>
    <property type="match status" value="1"/>
</dbReference>
<keyword evidence="6" id="KW-0408">Iron</keyword>
<dbReference type="PANTHER" id="PTHR11918">
    <property type="entry name" value="RADICAL SAM PROTEINS"/>
    <property type="match status" value="1"/>
</dbReference>
<dbReference type="SUPFAM" id="SSF102114">
    <property type="entry name" value="Radical SAM enzymes"/>
    <property type="match status" value="1"/>
</dbReference>
<dbReference type="InterPro" id="IPR038135">
    <property type="entry name" value="Methylthiotransferase_N_sf"/>
</dbReference>
<dbReference type="SMART" id="SM00729">
    <property type="entry name" value="Elp3"/>
    <property type="match status" value="1"/>
</dbReference>
<accession>A0ABU3ZUF9</accession>
<dbReference type="Proteomes" id="UP001185984">
    <property type="component" value="Unassembled WGS sequence"/>
</dbReference>
<keyword evidence="3" id="KW-0808">Transferase</keyword>
<evidence type="ECO:0000256" key="3">
    <source>
        <dbReference type="ARBA" id="ARBA00022679"/>
    </source>
</evidence>
<keyword evidence="11" id="KW-1185">Reference proteome</keyword>
<feature type="domain" description="Radical SAM core" evidence="9">
    <location>
        <begin position="155"/>
        <end position="388"/>
    </location>
</feature>